<accession>A0ACA9L1Q9</accession>
<protein>
    <submittedName>
        <fullName evidence="1">11283_t:CDS:1</fullName>
    </submittedName>
</protein>
<dbReference type="Proteomes" id="UP000789525">
    <property type="component" value="Unassembled WGS sequence"/>
</dbReference>
<evidence type="ECO:0000313" key="1">
    <source>
        <dbReference type="EMBL" id="CAG8506148.1"/>
    </source>
</evidence>
<gene>
    <name evidence="1" type="ORF">ACOLOM_LOCUS3014</name>
</gene>
<comment type="caution">
    <text evidence="1">The sequence shown here is derived from an EMBL/GenBank/DDBJ whole genome shotgun (WGS) entry which is preliminary data.</text>
</comment>
<organism evidence="1 2">
    <name type="scientific">Acaulospora colombiana</name>
    <dbReference type="NCBI Taxonomy" id="27376"/>
    <lineage>
        <taxon>Eukaryota</taxon>
        <taxon>Fungi</taxon>
        <taxon>Fungi incertae sedis</taxon>
        <taxon>Mucoromycota</taxon>
        <taxon>Glomeromycotina</taxon>
        <taxon>Glomeromycetes</taxon>
        <taxon>Diversisporales</taxon>
        <taxon>Acaulosporaceae</taxon>
        <taxon>Acaulospora</taxon>
    </lineage>
</organism>
<dbReference type="EMBL" id="CAJVPT010004267">
    <property type="protein sequence ID" value="CAG8506148.1"/>
    <property type="molecule type" value="Genomic_DNA"/>
</dbReference>
<sequence length="931" mass="105521">MVGCRPTSSREFDLQQFRMTYEGRNADLLHFISVKVIMDTDASLSSKGKDANVVDDGSLPSDIRELRNKVVELRNQELKKILATRDSVLKHLFYMNYMLSKSDTIETYTEIIHDVNEKVDQAKLRDFLQIHKLDSEKKMDSEKSVKSNDSIVASPNAAIQNALEQPQNIQPTNSNNQTPIDQTAQPKKQKRVSLPPVERMVTRAASGAINPKSVDEILKDAERLGGFASSSALSTSPTPLKLNLQPRRQSQQRASPVTPRGEGRQAANNSLGRGFENAQTRINDRELDGFEKVAREEVKMVRVLERIDQLKSQCLWSFQQIEPFRDPPRPYAHRDYLLDEMIWIQKDFKKERKWKIAAAFYMARWVMEWHECKHDKDKREALCVKARIPHKSSPKQQVETRENIQEASPDGIINAVNDDIKSEPVDEARGLNELPTKWSSSDEVMIDVESVDDETTRINTDQTKDNDAIIMPPPIAPSVLQSLRQKVTSLPADAFLCCLEGPDGQVYDVDSIFPDLPTYEPPRPSDKDVYVDYIHYSRIMPISKRMYRRPRSVKGARKRSMSEDTQGIKKIKIEGDDVETSDEQDNKTSLFSSQSSPIHVKAPRSDLDTPCIWYPEDDELLMTLAKQFQYNWELIADAWNSTRGGITGFPRTPWTCYQRWSQKENLSQFIIIHENETSNESSNELLAGDNAIDAPSISSTAAGPSTTANVRTKRDIIPKKVSKPEVPKARRNSSLLDVIRKSVKKRQDAILKQSQSRRTTDPPVPVIHPVLSPIELSKLKSENERRVQAALLEQRQAAALAFQSHVRAPTGVPYIAQGRPPITTSNQLQAYVMQQQRQANAIAVQRHPTQQIAPTMAQQSFYNNVRIQQAQRAQHMLQGTQTPSHQNQQSISQQHQQIGQQSPQPPPSQQAAIQSQTPQTSQQSQQTTQQQ</sequence>
<reference evidence="1" key="1">
    <citation type="submission" date="2021-06" db="EMBL/GenBank/DDBJ databases">
        <authorList>
            <person name="Kallberg Y."/>
            <person name="Tangrot J."/>
            <person name="Rosling A."/>
        </authorList>
    </citation>
    <scope>NUCLEOTIDE SEQUENCE</scope>
    <source>
        <strain evidence="1">CL356</strain>
    </source>
</reference>
<name>A0ACA9L1Q9_9GLOM</name>
<proteinExistence type="predicted"/>
<evidence type="ECO:0000313" key="2">
    <source>
        <dbReference type="Proteomes" id="UP000789525"/>
    </source>
</evidence>
<keyword evidence="2" id="KW-1185">Reference proteome</keyword>